<accession>A0A2J6PEH0</accession>
<keyword evidence="1" id="KW-0479">Metal-binding</keyword>
<evidence type="ECO:0000256" key="4">
    <source>
        <dbReference type="ARBA" id="ARBA00023125"/>
    </source>
</evidence>
<name>A0A2J6PEH0_9HELO</name>
<sequence length="286" mass="32255">MLLTKPRRKRNIDCIISLEDQLEALKAYVRDLESSHSEHTLLRPSFLGDDFRIDEGPESGPNSQLDTRNTPSHAHEQNYRLSSAVDELGSMIFSFSTSASPITKRTEDQTPVLENSVNAEHLLMSYLADSDLRKELFQLFSEFINPFHQFVEPSMLDFYAYDSNGPVTILVRYAILAAGSRLSKRQEADQIGDCFALHAESLALKCCRDYPSLIVIQVLTIMCGREISLENENMAWMYNSMGASLCIHLGLHVDALENLRSEGESSAAVSSTTSEARVRTFWQFFL</sequence>
<feature type="region of interest" description="Disordered" evidence="7">
    <location>
        <begin position="52"/>
        <end position="75"/>
    </location>
</feature>
<evidence type="ECO:0000313" key="10">
    <source>
        <dbReference type="Proteomes" id="UP000235672"/>
    </source>
</evidence>
<evidence type="ECO:0000313" key="9">
    <source>
        <dbReference type="EMBL" id="PMD12445.1"/>
    </source>
</evidence>
<dbReference type="PANTHER" id="PTHR31313:SF81">
    <property type="entry name" value="TY1 ENHANCER ACTIVATOR"/>
    <property type="match status" value="1"/>
</dbReference>
<evidence type="ECO:0000256" key="3">
    <source>
        <dbReference type="ARBA" id="ARBA00023015"/>
    </source>
</evidence>
<evidence type="ECO:0000256" key="1">
    <source>
        <dbReference type="ARBA" id="ARBA00022723"/>
    </source>
</evidence>
<dbReference type="GO" id="GO:0008270">
    <property type="term" value="F:zinc ion binding"/>
    <property type="evidence" value="ECO:0007669"/>
    <property type="project" value="InterPro"/>
</dbReference>
<dbReference type="PANTHER" id="PTHR31313">
    <property type="entry name" value="TY1 ENHANCER ACTIVATOR"/>
    <property type="match status" value="1"/>
</dbReference>
<reference evidence="9 10" key="1">
    <citation type="submission" date="2016-05" db="EMBL/GenBank/DDBJ databases">
        <title>A degradative enzymes factory behind the ericoid mycorrhizal symbiosis.</title>
        <authorList>
            <consortium name="DOE Joint Genome Institute"/>
            <person name="Martino E."/>
            <person name="Morin E."/>
            <person name="Grelet G."/>
            <person name="Kuo A."/>
            <person name="Kohler A."/>
            <person name="Daghino S."/>
            <person name="Barry K."/>
            <person name="Choi C."/>
            <person name="Cichocki N."/>
            <person name="Clum A."/>
            <person name="Copeland A."/>
            <person name="Hainaut M."/>
            <person name="Haridas S."/>
            <person name="Labutti K."/>
            <person name="Lindquist E."/>
            <person name="Lipzen A."/>
            <person name="Khouja H.-R."/>
            <person name="Murat C."/>
            <person name="Ohm R."/>
            <person name="Olson A."/>
            <person name="Spatafora J."/>
            <person name="Veneault-Fourrey C."/>
            <person name="Henrissat B."/>
            <person name="Grigoriev I."/>
            <person name="Martin F."/>
            <person name="Perotto S."/>
        </authorList>
    </citation>
    <scope>NUCLEOTIDE SEQUENCE [LARGE SCALE GENOMIC DNA]</scope>
    <source>
        <strain evidence="9 10">UAMH 7357</strain>
    </source>
</reference>
<keyword evidence="2" id="KW-0862">Zinc</keyword>
<keyword evidence="6" id="KW-0539">Nucleus</keyword>
<dbReference type="Pfam" id="PF04082">
    <property type="entry name" value="Fungal_trans"/>
    <property type="match status" value="1"/>
</dbReference>
<dbReference type="InterPro" id="IPR007219">
    <property type="entry name" value="XnlR_reg_dom"/>
</dbReference>
<dbReference type="OrthoDB" id="10249920at2759"/>
<organism evidence="9 10">
    <name type="scientific">Hyaloscypha hepaticicola</name>
    <dbReference type="NCBI Taxonomy" id="2082293"/>
    <lineage>
        <taxon>Eukaryota</taxon>
        <taxon>Fungi</taxon>
        <taxon>Dikarya</taxon>
        <taxon>Ascomycota</taxon>
        <taxon>Pezizomycotina</taxon>
        <taxon>Leotiomycetes</taxon>
        <taxon>Helotiales</taxon>
        <taxon>Hyaloscyphaceae</taxon>
        <taxon>Hyaloscypha</taxon>
    </lineage>
</organism>
<dbReference type="Proteomes" id="UP000235672">
    <property type="component" value="Unassembled WGS sequence"/>
</dbReference>
<protein>
    <recommendedName>
        <fullName evidence="8">Xylanolytic transcriptional activator regulatory domain-containing protein</fullName>
    </recommendedName>
</protein>
<proteinExistence type="predicted"/>
<feature type="compositionally biased region" description="Polar residues" evidence="7">
    <location>
        <begin position="60"/>
        <end position="72"/>
    </location>
</feature>
<keyword evidence="4" id="KW-0238">DNA-binding</keyword>
<evidence type="ECO:0000256" key="5">
    <source>
        <dbReference type="ARBA" id="ARBA00023163"/>
    </source>
</evidence>
<keyword evidence="10" id="KW-1185">Reference proteome</keyword>
<feature type="domain" description="Xylanolytic transcriptional activator regulatory" evidence="8">
    <location>
        <begin position="139"/>
        <end position="285"/>
    </location>
</feature>
<dbReference type="STRING" id="1745343.A0A2J6PEH0"/>
<evidence type="ECO:0000259" key="8">
    <source>
        <dbReference type="Pfam" id="PF04082"/>
    </source>
</evidence>
<dbReference type="CDD" id="cd12148">
    <property type="entry name" value="fungal_TF_MHR"/>
    <property type="match status" value="1"/>
</dbReference>
<dbReference type="EMBL" id="KZ613549">
    <property type="protein sequence ID" value="PMD12445.1"/>
    <property type="molecule type" value="Genomic_DNA"/>
</dbReference>
<gene>
    <name evidence="9" type="ORF">NA56DRAFT_713075</name>
</gene>
<evidence type="ECO:0000256" key="6">
    <source>
        <dbReference type="ARBA" id="ARBA00023242"/>
    </source>
</evidence>
<dbReference type="AlphaFoldDB" id="A0A2J6PEH0"/>
<dbReference type="GO" id="GO:0003677">
    <property type="term" value="F:DNA binding"/>
    <property type="evidence" value="ECO:0007669"/>
    <property type="project" value="UniProtKB-KW"/>
</dbReference>
<evidence type="ECO:0000256" key="2">
    <source>
        <dbReference type="ARBA" id="ARBA00022833"/>
    </source>
</evidence>
<keyword evidence="5" id="KW-0804">Transcription</keyword>
<keyword evidence="3" id="KW-0805">Transcription regulation</keyword>
<dbReference type="InterPro" id="IPR051615">
    <property type="entry name" value="Transcr_Regulatory_Elem"/>
</dbReference>
<evidence type="ECO:0000256" key="7">
    <source>
        <dbReference type="SAM" id="MobiDB-lite"/>
    </source>
</evidence>
<dbReference type="GO" id="GO:0006351">
    <property type="term" value="P:DNA-templated transcription"/>
    <property type="evidence" value="ECO:0007669"/>
    <property type="project" value="InterPro"/>
</dbReference>